<gene>
    <name evidence="8" type="ORF">ENM99_01360</name>
</gene>
<evidence type="ECO:0000259" key="7">
    <source>
        <dbReference type="PROSITE" id="PS51918"/>
    </source>
</evidence>
<dbReference type="InterPro" id="IPR012840">
    <property type="entry name" value="NrdG2"/>
</dbReference>
<dbReference type="Proteomes" id="UP000886400">
    <property type="component" value="Unassembled WGS sequence"/>
</dbReference>
<evidence type="ECO:0000256" key="6">
    <source>
        <dbReference type="ARBA" id="ARBA00023014"/>
    </source>
</evidence>
<dbReference type="SFLD" id="SFLDS00029">
    <property type="entry name" value="Radical_SAM"/>
    <property type="match status" value="1"/>
</dbReference>
<keyword evidence="5" id="KW-0408">Iron</keyword>
<dbReference type="GO" id="GO:0051539">
    <property type="term" value="F:4 iron, 4 sulfur cluster binding"/>
    <property type="evidence" value="ECO:0007669"/>
    <property type="project" value="UniProtKB-KW"/>
</dbReference>
<dbReference type="InterPro" id="IPR034457">
    <property type="entry name" value="Organic_radical-activating"/>
</dbReference>
<accession>A0A7C6A697</accession>
<dbReference type="InterPro" id="IPR007197">
    <property type="entry name" value="rSAM"/>
</dbReference>
<dbReference type="InterPro" id="IPR013785">
    <property type="entry name" value="Aldolase_TIM"/>
</dbReference>
<comment type="cofactor">
    <cofactor evidence="1">
        <name>[4Fe-4S] cluster</name>
        <dbReference type="ChEBI" id="CHEBI:49883"/>
    </cofactor>
</comment>
<dbReference type="GO" id="GO:0046872">
    <property type="term" value="F:metal ion binding"/>
    <property type="evidence" value="ECO:0007669"/>
    <property type="project" value="UniProtKB-KW"/>
</dbReference>
<dbReference type="PANTHER" id="PTHR30352">
    <property type="entry name" value="PYRUVATE FORMATE-LYASE-ACTIVATING ENZYME"/>
    <property type="match status" value="1"/>
</dbReference>
<keyword evidence="3" id="KW-0949">S-adenosyl-L-methionine</keyword>
<dbReference type="SUPFAM" id="SSF102114">
    <property type="entry name" value="Radical SAM enzymes"/>
    <property type="match status" value="1"/>
</dbReference>
<evidence type="ECO:0000256" key="2">
    <source>
        <dbReference type="ARBA" id="ARBA00022485"/>
    </source>
</evidence>
<dbReference type="NCBIfam" id="TIGR02495">
    <property type="entry name" value="NrdG2"/>
    <property type="match status" value="1"/>
</dbReference>
<dbReference type="InterPro" id="IPR058240">
    <property type="entry name" value="rSAM_sf"/>
</dbReference>
<keyword evidence="4" id="KW-0479">Metal-binding</keyword>
<evidence type="ECO:0000256" key="3">
    <source>
        <dbReference type="ARBA" id="ARBA00022691"/>
    </source>
</evidence>
<dbReference type="Gene3D" id="3.20.20.70">
    <property type="entry name" value="Aldolase class I"/>
    <property type="match status" value="1"/>
</dbReference>
<keyword evidence="2" id="KW-0004">4Fe-4S</keyword>
<dbReference type="PANTHER" id="PTHR30352:SF5">
    <property type="entry name" value="PYRUVATE FORMATE-LYASE 1-ACTIVATING ENZYME"/>
    <property type="match status" value="1"/>
</dbReference>
<proteinExistence type="predicted"/>
<evidence type="ECO:0000256" key="1">
    <source>
        <dbReference type="ARBA" id="ARBA00001966"/>
    </source>
</evidence>
<dbReference type="GO" id="GO:0003824">
    <property type="term" value="F:catalytic activity"/>
    <property type="evidence" value="ECO:0007669"/>
    <property type="project" value="InterPro"/>
</dbReference>
<feature type="domain" description="Radical SAM core" evidence="7">
    <location>
        <begin position="13"/>
        <end position="200"/>
    </location>
</feature>
<dbReference type="AlphaFoldDB" id="A0A7C6A697"/>
<evidence type="ECO:0000313" key="8">
    <source>
        <dbReference type="EMBL" id="HHS48501.1"/>
    </source>
</evidence>
<comment type="caution">
    <text evidence="8">The sequence shown here is derived from an EMBL/GenBank/DDBJ whole genome shotgun (WGS) entry which is preliminary data.</text>
</comment>
<keyword evidence="6" id="KW-0411">Iron-sulfur</keyword>
<dbReference type="PROSITE" id="PS51918">
    <property type="entry name" value="RADICAL_SAM"/>
    <property type="match status" value="1"/>
</dbReference>
<dbReference type="CDD" id="cd01335">
    <property type="entry name" value="Radical_SAM"/>
    <property type="match status" value="1"/>
</dbReference>
<evidence type="ECO:0000256" key="4">
    <source>
        <dbReference type="ARBA" id="ARBA00022723"/>
    </source>
</evidence>
<organism evidence="8">
    <name type="scientific">Desulfurella acetivorans</name>
    <dbReference type="NCBI Taxonomy" id="33002"/>
    <lineage>
        <taxon>Bacteria</taxon>
        <taxon>Pseudomonadati</taxon>
        <taxon>Campylobacterota</taxon>
        <taxon>Desulfurellia</taxon>
        <taxon>Desulfurellales</taxon>
        <taxon>Desulfurellaceae</taxon>
        <taxon>Desulfurella</taxon>
    </lineage>
</organism>
<reference evidence="8" key="1">
    <citation type="journal article" date="2020" name="mSystems">
        <title>Genome- and Community-Level Interaction Insights into Carbon Utilization and Element Cycling Functions of Hydrothermarchaeota in Hydrothermal Sediment.</title>
        <authorList>
            <person name="Zhou Z."/>
            <person name="Liu Y."/>
            <person name="Xu W."/>
            <person name="Pan J."/>
            <person name="Luo Z.H."/>
            <person name="Li M."/>
        </authorList>
    </citation>
    <scope>NUCLEOTIDE SEQUENCE [LARGE SCALE GENOMIC DNA]</scope>
    <source>
        <strain evidence="8">SpSt-1135</strain>
    </source>
</reference>
<evidence type="ECO:0000256" key="5">
    <source>
        <dbReference type="ARBA" id="ARBA00023004"/>
    </source>
</evidence>
<dbReference type="Pfam" id="PF04055">
    <property type="entry name" value="Radical_SAM"/>
    <property type="match status" value="1"/>
</dbReference>
<dbReference type="EMBL" id="DRZX01000063">
    <property type="protein sequence ID" value="HHS48501.1"/>
    <property type="molecule type" value="Genomic_DNA"/>
</dbReference>
<protein>
    <submittedName>
        <fullName evidence="8">Anaerobic ribonucleoside-triphosphate reductase activating protein</fullName>
    </submittedName>
</protein>
<sequence length="200" mass="22805">MKIAAVQKVSFIDYPGKIASVLFCPFCNLRCPFCHNPELVFFKGELLNEKGVLSFLESRIGKIESVVVTGGEPTMQSDLAEFLSTIKQMGFLVKLDTNGHFPGVLETTLDTVDMIALDLKATCDKYKTFGGDCEKLKQSLEILKHFKGELIIRTTMYPLYTSKEDLEAMDKIIPEDLRFKRQFNKYRDTVTLKDYVKQSY</sequence>
<name>A0A7C6A697_DESAE</name>
<dbReference type="SFLD" id="SFLDG01094">
    <property type="entry name" value="Uncharacterised_Radical_SAM_Su"/>
    <property type="match status" value="1"/>
</dbReference>